<keyword evidence="5" id="KW-0677">Repeat</keyword>
<evidence type="ECO:0000256" key="8">
    <source>
        <dbReference type="ARBA" id="ARBA00023242"/>
    </source>
</evidence>
<evidence type="ECO:0000313" key="12">
    <source>
        <dbReference type="Ensembl" id="ENSCSEP00000008758.1"/>
    </source>
</evidence>
<feature type="compositionally biased region" description="Basic and acidic residues" evidence="10">
    <location>
        <begin position="83"/>
        <end position="93"/>
    </location>
</feature>
<reference evidence="12 13" key="1">
    <citation type="journal article" date="2014" name="Nat. Genet.">
        <title>Whole-genome sequence of a flatfish provides insights into ZW sex chromosome evolution and adaptation to a benthic lifestyle.</title>
        <authorList>
            <person name="Chen S."/>
            <person name="Zhang G."/>
            <person name="Shao C."/>
            <person name="Huang Q."/>
            <person name="Liu G."/>
            <person name="Zhang P."/>
            <person name="Song W."/>
            <person name="An N."/>
            <person name="Chalopin D."/>
            <person name="Volff J.N."/>
            <person name="Hong Y."/>
            <person name="Li Q."/>
            <person name="Sha Z."/>
            <person name="Zhou H."/>
            <person name="Xie M."/>
            <person name="Yu Q."/>
            <person name="Liu Y."/>
            <person name="Xiang H."/>
            <person name="Wang N."/>
            <person name="Wu K."/>
            <person name="Yang C."/>
            <person name="Zhou Q."/>
            <person name="Liao X."/>
            <person name="Yang L."/>
            <person name="Hu Q."/>
            <person name="Zhang J."/>
            <person name="Meng L."/>
            <person name="Jin L."/>
            <person name="Tian Y."/>
            <person name="Lian J."/>
            <person name="Yang J."/>
            <person name="Miao G."/>
            <person name="Liu S."/>
            <person name="Liang Z."/>
            <person name="Yan F."/>
            <person name="Li Y."/>
            <person name="Sun B."/>
            <person name="Zhang H."/>
            <person name="Zhang J."/>
            <person name="Zhu Y."/>
            <person name="Du M."/>
            <person name="Zhao Y."/>
            <person name="Schartl M."/>
            <person name="Tang Q."/>
            <person name="Wang J."/>
        </authorList>
    </citation>
    <scope>NUCLEOTIDE SEQUENCE</scope>
</reference>
<dbReference type="GeneTree" id="ENSGT00940000157397"/>
<dbReference type="Gene3D" id="3.30.70.330">
    <property type="match status" value="3"/>
</dbReference>
<feature type="domain" description="RRM" evidence="11">
    <location>
        <begin position="484"/>
        <end position="560"/>
    </location>
</feature>
<evidence type="ECO:0000313" key="13">
    <source>
        <dbReference type="Proteomes" id="UP000265120"/>
    </source>
</evidence>
<dbReference type="GO" id="GO:0005737">
    <property type="term" value="C:cytoplasm"/>
    <property type="evidence" value="ECO:0007669"/>
    <property type="project" value="TreeGrafter"/>
</dbReference>
<feature type="domain" description="RRM" evidence="11">
    <location>
        <begin position="235"/>
        <end position="312"/>
    </location>
</feature>
<evidence type="ECO:0000259" key="11">
    <source>
        <dbReference type="PROSITE" id="PS50102"/>
    </source>
</evidence>
<evidence type="ECO:0000256" key="5">
    <source>
        <dbReference type="ARBA" id="ARBA00022737"/>
    </source>
</evidence>
<evidence type="ECO:0000256" key="3">
    <source>
        <dbReference type="ARBA" id="ARBA00022499"/>
    </source>
</evidence>
<dbReference type="Pfam" id="PF00076">
    <property type="entry name" value="RRM_1"/>
    <property type="match status" value="3"/>
</dbReference>
<feature type="domain" description="RRM" evidence="11">
    <location>
        <begin position="98"/>
        <end position="180"/>
    </location>
</feature>
<keyword evidence="2" id="KW-0488">Methylation</keyword>
<keyword evidence="4" id="KW-0597">Phosphoprotein</keyword>
<reference evidence="12" key="2">
    <citation type="submission" date="2025-08" db="UniProtKB">
        <authorList>
            <consortium name="Ensembl"/>
        </authorList>
    </citation>
    <scope>IDENTIFICATION</scope>
</reference>
<dbReference type="GO" id="GO:0005634">
    <property type="term" value="C:nucleus"/>
    <property type="evidence" value="ECO:0007669"/>
    <property type="project" value="UniProtKB-SubCell"/>
</dbReference>
<dbReference type="AlphaFoldDB" id="A0A3P8V026"/>
<keyword evidence="13" id="KW-1185">Reference proteome</keyword>
<keyword evidence="8" id="KW-0539">Nucleus</keyword>
<dbReference type="PANTHER" id="PTHR23003:SF15">
    <property type="entry name" value="MYELIN EXPRESSION FACTOR 2"/>
    <property type="match status" value="1"/>
</dbReference>
<dbReference type="InterPro" id="IPR012677">
    <property type="entry name" value="Nucleotide-bd_a/b_plait_sf"/>
</dbReference>
<feature type="region of interest" description="Disordered" evidence="10">
    <location>
        <begin position="58"/>
        <end position="95"/>
    </location>
</feature>
<dbReference type="FunFam" id="3.30.70.330:FF:000034">
    <property type="entry name" value="heterogeneous nuclear ribonucleoprotein M isoform X1"/>
    <property type="match status" value="1"/>
</dbReference>
<keyword evidence="6" id="KW-0832">Ubl conjugation</keyword>
<evidence type="ECO:0000256" key="4">
    <source>
        <dbReference type="ARBA" id="ARBA00022553"/>
    </source>
</evidence>
<keyword evidence="3" id="KW-1017">Isopeptide bond</keyword>
<keyword evidence="7 9" id="KW-0694">RNA-binding</keyword>
<dbReference type="PANTHER" id="PTHR23003">
    <property type="entry name" value="RNA RECOGNITION MOTIF RRM DOMAIN CONTAINING PROTEIN"/>
    <property type="match status" value="1"/>
</dbReference>
<evidence type="ECO:0000256" key="7">
    <source>
        <dbReference type="ARBA" id="ARBA00022884"/>
    </source>
</evidence>
<evidence type="ECO:0000256" key="2">
    <source>
        <dbReference type="ARBA" id="ARBA00022481"/>
    </source>
</evidence>
<dbReference type="InterPro" id="IPR000504">
    <property type="entry name" value="RRM_dom"/>
</dbReference>
<protein>
    <submittedName>
        <fullName evidence="12">Myelin expression factor 2</fullName>
    </submittedName>
</protein>
<evidence type="ECO:0000256" key="1">
    <source>
        <dbReference type="ARBA" id="ARBA00004123"/>
    </source>
</evidence>
<dbReference type="InterPro" id="IPR050374">
    <property type="entry name" value="RRT5_SRSF_SR"/>
</dbReference>
<organism evidence="12 13">
    <name type="scientific">Cynoglossus semilaevis</name>
    <name type="common">Tongue sole</name>
    <dbReference type="NCBI Taxonomy" id="244447"/>
    <lineage>
        <taxon>Eukaryota</taxon>
        <taxon>Metazoa</taxon>
        <taxon>Chordata</taxon>
        <taxon>Craniata</taxon>
        <taxon>Vertebrata</taxon>
        <taxon>Euteleostomi</taxon>
        <taxon>Actinopterygii</taxon>
        <taxon>Neopterygii</taxon>
        <taxon>Teleostei</taxon>
        <taxon>Neoteleostei</taxon>
        <taxon>Acanthomorphata</taxon>
        <taxon>Carangaria</taxon>
        <taxon>Pleuronectiformes</taxon>
        <taxon>Pleuronectoidei</taxon>
        <taxon>Cynoglossidae</taxon>
        <taxon>Cynoglossinae</taxon>
        <taxon>Cynoglossus</taxon>
    </lineage>
</organism>
<dbReference type="FunFam" id="3.30.70.330:FF:000033">
    <property type="entry name" value="heterogeneous nuclear ribonucleoprotein M isoform X1"/>
    <property type="match status" value="1"/>
</dbReference>
<dbReference type="OMA" id="GPMNADH"/>
<sequence>MLGIISYDTGPLCTAENTTENTQYTVDLVEQSASITEFNNDELTWALIKILVAVDTDETKPPKEKQDGKEKSSGSRRGNRYHPYKDKHAAEKKGAHRNRVFISNIPYDMKWQAIKDLMREKVGEVTYVELFKDAEGKSRVSDVAKFVVEFKDEEFVKKAVTSMNKHDLNGRPLTIKEDPDGEHARRVLQRMGGTQRGGRGQEMGSGGMNLPPSIVNNPNIQPDVIHALQAGRLGNTVFVANLDFKVGWKKLKEVFGMAGTVKRADIKEDKEGKSRGMGTVTFEQSLEAVQAISMFNGQMLFDRQMHVKMDDKSLPPDDFRQVEKSPQLPRGLSGIGMGLGPGGQPINANRMGGGGSMGSMGPGGQCHFTLGSILNLNDLLLVVDMYRSGMGGMDREFGHNDMPVNRGFGDSFSGGYGGGGGGGGMGHMGSSGMGNMSMDRMGSNFDRMGMSGMDMNRGFGYGGGAQSHMGGGLSDRGSGSKAGCQIFVRMLSYDLTWQKLKEKFSHCGQVMFAEIKMENGKSKGCGTVRFDSQESAEKACRMMNGTKINGREVDVRIDRNN</sequence>
<dbReference type="SUPFAM" id="SSF54928">
    <property type="entry name" value="RNA-binding domain, RBD"/>
    <property type="match status" value="3"/>
</dbReference>
<dbReference type="STRING" id="244447.ENSCSEP00000008758"/>
<feature type="compositionally biased region" description="Gly residues" evidence="10">
    <location>
        <begin position="194"/>
        <end position="207"/>
    </location>
</feature>
<dbReference type="GO" id="GO:0003729">
    <property type="term" value="F:mRNA binding"/>
    <property type="evidence" value="ECO:0007669"/>
    <property type="project" value="TreeGrafter"/>
</dbReference>
<reference evidence="12" key="3">
    <citation type="submission" date="2025-09" db="UniProtKB">
        <authorList>
            <consortium name="Ensembl"/>
        </authorList>
    </citation>
    <scope>IDENTIFICATION</scope>
</reference>
<evidence type="ECO:0000256" key="10">
    <source>
        <dbReference type="SAM" id="MobiDB-lite"/>
    </source>
</evidence>
<comment type="subcellular location">
    <subcellularLocation>
        <location evidence="1">Nucleus</location>
    </subcellularLocation>
</comment>
<dbReference type="Proteomes" id="UP000265120">
    <property type="component" value="Chromosome 5"/>
</dbReference>
<feature type="compositionally biased region" description="Basic and acidic residues" evidence="10">
    <location>
        <begin position="58"/>
        <end position="73"/>
    </location>
</feature>
<name>A0A3P8V026_CYNSE</name>
<dbReference type="Ensembl" id="ENSCSET00000008850.1">
    <property type="protein sequence ID" value="ENSCSEP00000008758.1"/>
    <property type="gene ID" value="ENSCSEG00000005597.1"/>
</dbReference>
<proteinExistence type="predicted"/>
<dbReference type="FunFam" id="3.30.70.330:FF:000050">
    <property type="entry name" value="heterogeneous nuclear ribonucleoprotein M isoform X2"/>
    <property type="match status" value="1"/>
</dbReference>
<dbReference type="SMART" id="SM00360">
    <property type="entry name" value="RRM"/>
    <property type="match status" value="3"/>
</dbReference>
<dbReference type="InParanoid" id="A0A3P8V026"/>
<evidence type="ECO:0000256" key="6">
    <source>
        <dbReference type="ARBA" id="ARBA00022843"/>
    </source>
</evidence>
<accession>A0A3P8V026</accession>
<dbReference type="InterPro" id="IPR035979">
    <property type="entry name" value="RBD_domain_sf"/>
</dbReference>
<dbReference type="PROSITE" id="PS50102">
    <property type="entry name" value="RRM"/>
    <property type="match status" value="3"/>
</dbReference>
<evidence type="ECO:0000256" key="9">
    <source>
        <dbReference type="PROSITE-ProRule" id="PRU00176"/>
    </source>
</evidence>
<feature type="region of interest" description="Disordered" evidence="10">
    <location>
        <begin position="191"/>
        <end position="210"/>
    </location>
</feature>